<dbReference type="Pfam" id="PF01171">
    <property type="entry name" value="ATP_bind_3"/>
    <property type="match status" value="1"/>
</dbReference>
<keyword evidence="9 13" id="KW-0460">Magnesium</keyword>
<dbReference type="GO" id="GO:0000049">
    <property type="term" value="F:tRNA binding"/>
    <property type="evidence" value="ECO:0007669"/>
    <property type="project" value="UniProtKB-KW"/>
</dbReference>
<dbReference type="AlphaFoldDB" id="A0A161IBT3"/>
<keyword evidence="4 13" id="KW-0808">Transferase</keyword>
<dbReference type="PANTHER" id="PTHR43686">
    <property type="entry name" value="SULFURTRANSFERASE-RELATED"/>
    <property type="match status" value="1"/>
</dbReference>
<organism evidence="16 17">
    <name type="scientific">Paraburkholderia phytofirmans OLGA172</name>
    <dbReference type="NCBI Taxonomy" id="1417228"/>
    <lineage>
        <taxon>Bacteria</taxon>
        <taxon>Pseudomonadati</taxon>
        <taxon>Pseudomonadota</taxon>
        <taxon>Betaproteobacteria</taxon>
        <taxon>Burkholderiales</taxon>
        <taxon>Burkholderiaceae</taxon>
        <taxon>Paraburkholderia</taxon>
    </lineage>
</organism>
<comment type="cofactor">
    <cofactor evidence="13">
        <name>[4Fe-4S] cluster</name>
        <dbReference type="ChEBI" id="CHEBI:49883"/>
    </cofactor>
    <text evidence="13">Binds 1 [4Fe-4S] cluster per subunit. The cluster is chelated by three Cys residues, the fourth Fe has a free coordination site that may bind a sulfur atom transferred from the persulfide of IscS.</text>
</comment>
<keyword evidence="3 13" id="KW-0820">tRNA-binding</keyword>
<dbReference type="InterPro" id="IPR012089">
    <property type="entry name" value="tRNA_Cyd_32_2_STrfase"/>
</dbReference>
<keyword evidence="2 13" id="KW-0963">Cytoplasm</keyword>
<keyword evidence="6 13" id="KW-0479">Metal-binding</keyword>
<evidence type="ECO:0000256" key="2">
    <source>
        <dbReference type="ARBA" id="ARBA00022490"/>
    </source>
</evidence>
<dbReference type="STRING" id="1804984.AYM40_19255"/>
<keyword evidence="1 13" id="KW-0004">4Fe-4S</keyword>
<dbReference type="KEGG" id="buz:AYM40_19255"/>
<evidence type="ECO:0000313" key="17">
    <source>
        <dbReference type="Proteomes" id="UP000076852"/>
    </source>
</evidence>
<dbReference type="GO" id="GO:0016783">
    <property type="term" value="F:sulfurtransferase activity"/>
    <property type="evidence" value="ECO:0007669"/>
    <property type="project" value="UniProtKB-UniRule"/>
</dbReference>
<feature type="compositionally biased region" description="Low complexity" evidence="14">
    <location>
        <begin position="10"/>
        <end position="23"/>
    </location>
</feature>
<dbReference type="GO" id="GO:0000287">
    <property type="term" value="F:magnesium ion binding"/>
    <property type="evidence" value="ECO:0007669"/>
    <property type="project" value="UniProtKB-UniRule"/>
</dbReference>
<dbReference type="EC" id="2.8.1.-" evidence="13"/>
<dbReference type="GO" id="GO:0005524">
    <property type="term" value="F:ATP binding"/>
    <property type="evidence" value="ECO:0007669"/>
    <property type="project" value="UniProtKB-UniRule"/>
</dbReference>
<evidence type="ECO:0000256" key="4">
    <source>
        <dbReference type="ARBA" id="ARBA00022679"/>
    </source>
</evidence>
<gene>
    <name evidence="13" type="primary">ttcA</name>
    <name evidence="16" type="ORF">AYM40_19255</name>
</gene>
<evidence type="ECO:0000259" key="15">
    <source>
        <dbReference type="Pfam" id="PF01171"/>
    </source>
</evidence>
<dbReference type="PANTHER" id="PTHR43686:SF1">
    <property type="entry name" value="AMINOTRAN_5 DOMAIN-CONTAINING PROTEIN"/>
    <property type="match status" value="1"/>
</dbReference>
<name>A0A161IBT3_9BURK</name>
<comment type="pathway">
    <text evidence="13">tRNA modification.</text>
</comment>
<comment type="miscellaneous">
    <text evidence="13">The thiolation reaction likely consists of two steps: a first activation step by ATP to form an adenylated intermediate of the target base of tRNA, and a second nucleophilic substitution step of the sulfur (S) atom supplied by the hydrosulfide attached to the Fe-S cluster.</text>
</comment>
<evidence type="ECO:0000256" key="13">
    <source>
        <dbReference type="HAMAP-Rule" id="MF_01850"/>
    </source>
</evidence>
<evidence type="ECO:0000256" key="11">
    <source>
        <dbReference type="ARBA" id="ARBA00023004"/>
    </source>
</evidence>
<reference evidence="16 17" key="1">
    <citation type="journal article" date="2016" name="Gene">
        <title>PacBio SMRT assembly of a complex multi-replicon genome reveals chlorocatechol degradative operon in a region of genome plasticity.</title>
        <authorList>
            <person name="Ricker N."/>
            <person name="Shen S.Y."/>
            <person name="Goordial J."/>
            <person name="Jin S."/>
            <person name="Fulthorpe R.R."/>
        </authorList>
    </citation>
    <scope>NUCLEOTIDE SEQUENCE [LARGE SCALE GENOMIC DNA]</scope>
    <source>
        <strain evidence="16 17">OLGA172</strain>
    </source>
</reference>
<evidence type="ECO:0000256" key="7">
    <source>
        <dbReference type="ARBA" id="ARBA00022741"/>
    </source>
</evidence>
<dbReference type="Gene3D" id="3.40.50.620">
    <property type="entry name" value="HUPs"/>
    <property type="match status" value="1"/>
</dbReference>
<keyword evidence="11 13" id="KW-0408">Iron</keyword>
<dbReference type="InterPro" id="IPR011063">
    <property type="entry name" value="TilS/TtcA_N"/>
</dbReference>
<keyword evidence="10 13" id="KW-0694">RNA-binding</keyword>
<keyword evidence="8 13" id="KW-0067">ATP-binding</keyword>
<evidence type="ECO:0000313" key="16">
    <source>
        <dbReference type="EMBL" id="ANB74263.1"/>
    </source>
</evidence>
<dbReference type="CDD" id="cd24138">
    <property type="entry name" value="TtcA-like"/>
    <property type="match status" value="1"/>
</dbReference>
<dbReference type="Proteomes" id="UP000076852">
    <property type="component" value="Chromosome 1"/>
</dbReference>
<evidence type="ECO:0000256" key="9">
    <source>
        <dbReference type="ARBA" id="ARBA00022842"/>
    </source>
</evidence>
<feature type="binding site" evidence="13">
    <location>
        <position position="237"/>
    </location>
    <ligand>
        <name>[4Fe-4S] cluster</name>
        <dbReference type="ChEBI" id="CHEBI:49883"/>
    </ligand>
</feature>
<dbReference type="SUPFAM" id="SSF52402">
    <property type="entry name" value="Adenine nucleotide alpha hydrolases-like"/>
    <property type="match status" value="1"/>
</dbReference>
<evidence type="ECO:0000256" key="6">
    <source>
        <dbReference type="ARBA" id="ARBA00022723"/>
    </source>
</evidence>
<evidence type="ECO:0000256" key="1">
    <source>
        <dbReference type="ARBA" id="ARBA00022485"/>
    </source>
</evidence>
<proteinExistence type="inferred from homology"/>
<evidence type="ECO:0000256" key="14">
    <source>
        <dbReference type="SAM" id="MobiDB-lite"/>
    </source>
</evidence>
<evidence type="ECO:0000256" key="3">
    <source>
        <dbReference type="ARBA" id="ARBA00022555"/>
    </source>
</evidence>
<dbReference type="EMBL" id="CP014578">
    <property type="protein sequence ID" value="ANB74263.1"/>
    <property type="molecule type" value="Genomic_DNA"/>
</dbReference>
<comment type="cofactor">
    <cofactor evidence="13">
        <name>Mg(2+)</name>
        <dbReference type="ChEBI" id="CHEBI:18420"/>
    </cofactor>
</comment>
<feature type="region of interest" description="Disordered" evidence="14">
    <location>
        <begin position="1"/>
        <end position="32"/>
    </location>
</feature>
<keyword evidence="12 13" id="KW-0411">Iron-sulfur</keyword>
<comment type="subcellular location">
    <subcellularLocation>
        <location evidence="13">Cytoplasm</location>
    </subcellularLocation>
</comment>
<dbReference type="RefSeq" id="WP_063497569.1">
    <property type="nucleotide sequence ID" value="NZ_CP014578.1"/>
</dbReference>
<protein>
    <recommendedName>
        <fullName evidence="13">tRNA-cytidine(32) 2-sulfurtransferase</fullName>
        <ecNumber evidence="13">2.8.1.-</ecNumber>
    </recommendedName>
    <alternativeName>
        <fullName evidence="13">Two-thiocytidine biosynthesis protein A</fullName>
    </alternativeName>
    <alternativeName>
        <fullName evidence="13">tRNA 2-thiocytidine biosynthesis protein TtcA</fullName>
    </alternativeName>
</protein>
<keyword evidence="7 13" id="KW-0547">Nucleotide-binding</keyword>
<comment type="catalytic activity">
    <reaction evidence="13">
        <text>cytidine(32) in tRNA + S-sulfanyl-L-cysteinyl-[cysteine desulfurase] + AH2 + ATP = 2-thiocytidine(32) in tRNA + L-cysteinyl-[cysteine desulfurase] + A + AMP + diphosphate + H(+)</text>
        <dbReference type="Rhea" id="RHEA:57048"/>
        <dbReference type="Rhea" id="RHEA-COMP:10288"/>
        <dbReference type="Rhea" id="RHEA-COMP:12157"/>
        <dbReference type="Rhea" id="RHEA-COMP:12158"/>
        <dbReference type="Rhea" id="RHEA-COMP:14821"/>
        <dbReference type="ChEBI" id="CHEBI:13193"/>
        <dbReference type="ChEBI" id="CHEBI:15378"/>
        <dbReference type="ChEBI" id="CHEBI:17499"/>
        <dbReference type="ChEBI" id="CHEBI:29950"/>
        <dbReference type="ChEBI" id="CHEBI:30616"/>
        <dbReference type="ChEBI" id="CHEBI:33019"/>
        <dbReference type="ChEBI" id="CHEBI:61963"/>
        <dbReference type="ChEBI" id="CHEBI:82748"/>
        <dbReference type="ChEBI" id="CHEBI:141453"/>
        <dbReference type="ChEBI" id="CHEBI:456215"/>
    </reaction>
</comment>
<evidence type="ECO:0000256" key="8">
    <source>
        <dbReference type="ARBA" id="ARBA00022840"/>
    </source>
</evidence>
<sequence>MNAQEVLNGTAAPEAAQAAHTPAGKAPLTRREQKEAYENNKLFKRLARQVGEAIGDFNMIEEGDKVMVCLSGGKDSYAMLEILMRLRERAPINFDIVAVNLDQKQPGFPEHVLPEYLKQLDIPFHIENQDTYSIVKRLVPEGKTTCSLCSRLRRGILYRVAGELGATKIALGHHRDDILQTLLLNMFYGGKLKGMPPKLQSDDGKNIVIRPLAYVKETDLEKYAELREFPIIPCNLCGSQPNLKRAEMKALIRDWEKRFPGRIENMFNALSNIVPSHLMDHKLFPFAGLRASGEADPQGDIAFDEEPCSTDAGDGTPFNGAKPISIVQFDDM</sequence>
<dbReference type="InterPro" id="IPR014729">
    <property type="entry name" value="Rossmann-like_a/b/a_fold"/>
</dbReference>
<dbReference type="GO" id="GO:0034227">
    <property type="term" value="P:tRNA thio-modification"/>
    <property type="evidence" value="ECO:0007669"/>
    <property type="project" value="UniProtKB-UniRule"/>
</dbReference>
<dbReference type="HAMAP" id="MF_01850">
    <property type="entry name" value="TtcA"/>
    <property type="match status" value="1"/>
</dbReference>
<dbReference type="GO" id="GO:0005737">
    <property type="term" value="C:cytoplasm"/>
    <property type="evidence" value="ECO:0007669"/>
    <property type="project" value="UniProtKB-SubCell"/>
</dbReference>
<feature type="short sequence motif" description="PP-loop motif" evidence="13">
    <location>
        <begin position="71"/>
        <end position="76"/>
    </location>
</feature>
<dbReference type="GO" id="GO:0051539">
    <property type="term" value="F:4 iron, 4 sulfur cluster binding"/>
    <property type="evidence" value="ECO:0007669"/>
    <property type="project" value="UniProtKB-UniRule"/>
</dbReference>
<feature type="binding site" evidence="13">
    <location>
        <position position="149"/>
    </location>
    <ligand>
        <name>[4Fe-4S] cluster</name>
        <dbReference type="ChEBI" id="CHEBI:49883"/>
    </ligand>
</feature>
<feature type="binding site" evidence="13">
    <location>
        <position position="146"/>
    </location>
    <ligand>
        <name>[4Fe-4S] cluster</name>
        <dbReference type="ChEBI" id="CHEBI:49883"/>
    </ligand>
</feature>
<evidence type="ECO:0000256" key="10">
    <source>
        <dbReference type="ARBA" id="ARBA00022884"/>
    </source>
</evidence>
<comment type="subunit">
    <text evidence="13">Homodimer.</text>
</comment>
<comment type="function">
    <text evidence="13">Catalyzes the ATP-dependent 2-thiolation of cytidine in position 32 of tRNA, to form 2-thiocytidine (s(2)C32). The sulfur atoms are provided by the cysteine/cysteine desulfurase (IscS) system.</text>
</comment>
<keyword evidence="17" id="KW-1185">Reference proteome</keyword>
<feature type="region of interest" description="Disordered" evidence="14">
    <location>
        <begin position="303"/>
        <end position="322"/>
    </location>
</feature>
<feature type="domain" description="tRNA(Ile)-lysidine/2-thiocytidine synthase N-terminal" evidence="15">
    <location>
        <begin position="65"/>
        <end position="228"/>
    </location>
</feature>
<evidence type="ECO:0000256" key="12">
    <source>
        <dbReference type="ARBA" id="ARBA00023014"/>
    </source>
</evidence>
<dbReference type="NCBIfam" id="NF007972">
    <property type="entry name" value="PRK10696.1"/>
    <property type="match status" value="1"/>
</dbReference>
<comment type="similarity">
    <text evidence="13">Belongs to the TtcA family.</text>
</comment>
<accession>A0A161IBT3</accession>
<evidence type="ECO:0000256" key="5">
    <source>
        <dbReference type="ARBA" id="ARBA00022694"/>
    </source>
</evidence>
<keyword evidence="5 13" id="KW-0819">tRNA processing</keyword>
<dbReference type="OrthoDB" id="9801054at2"/>